<dbReference type="Proteomes" id="UP001516662">
    <property type="component" value="Unassembled WGS sequence"/>
</dbReference>
<sequence>MKKSILYVGLVVILLSWVGNYLYFSMNQLDKPVMLKHYYQEHIEEETLFELHYLINRNQKVDISTIHIPGLDYVQIIDEDHQYNTYRHHKLKTIFVKIDKHMLEDKIKDGFVINEVEAFLTNGERVIYDIGEITLAEWKRGPFEFRAAGGSSDGSSFDFVAAEEDLTLHSYEIPYLEKLSNGLTLFVNHEQASLTPIAIEMRNGHHLPDDNPAEKLKDVTVDKLDQKIFPLELGAGEFLNVEHHFSFTDKDPSQHHYYYFEVVFNGETKDGSSFTHGTVLHYNPYFSEYDIKQIIKEERGK</sequence>
<dbReference type="EMBL" id="JADCLJ010000020">
    <property type="protein sequence ID" value="MBE4909053.1"/>
    <property type="molecule type" value="Genomic_DNA"/>
</dbReference>
<feature type="transmembrane region" description="Helical" evidence="1">
    <location>
        <begin position="6"/>
        <end position="24"/>
    </location>
</feature>
<comment type="caution">
    <text evidence="2">The sequence shown here is derived from an EMBL/GenBank/DDBJ whole genome shotgun (WGS) entry which is preliminary data.</text>
</comment>
<keyword evidence="1" id="KW-1133">Transmembrane helix</keyword>
<keyword evidence="1" id="KW-0472">Membrane</keyword>
<keyword evidence="1" id="KW-0812">Transmembrane</keyword>
<proteinExistence type="predicted"/>
<protein>
    <submittedName>
        <fullName evidence="2">Uncharacterized protein</fullName>
    </submittedName>
</protein>
<keyword evidence="3" id="KW-1185">Reference proteome</keyword>
<dbReference type="RefSeq" id="WP_193537243.1">
    <property type="nucleotide sequence ID" value="NZ_JADCLJ010000020.1"/>
</dbReference>
<evidence type="ECO:0000313" key="3">
    <source>
        <dbReference type="Proteomes" id="UP001516662"/>
    </source>
</evidence>
<evidence type="ECO:0000256" key="1">
    <source>
        <dbReference type="SAM" id="Phobius"/>
    </source>
</evidence>
<organism evidence="2 3">
    <name type="scientific">Litchfieldia luteola</name>
    <dbReference type="NCBI Taxonomy" id="682179"/>
    <lineage>
        <taxon>Bacteria</taxon>
        <taxon>Bacillati</taxon>
        <taxon>Bacillota</taxon>
        <taxon>Bacilli</taxon>
        <taxon>Bacillales</taxon>
        <taxon>Bacillaceae</taxon>
        <taxon>Litchfieldia</taxon>
    </lineage>
</organism>
<gene>
    <name evidence="2" type="ORF">IMZ08_13370</name>
</gene>
<accession>A0ABR9QKM4</accession>
<reference evidence="2 3" key="1">
    <citation type="submission" date="2020-10" db="EMBL/GenBank/DDBJ databases">
        <title>Bacillus sp. HD4P25, an endophyte from a halophyte.</title>
        <authorList>
            <person name="Sun J.-Q."/>
        </authorList>
    </citation>
    <scope>NUCLEOTIDE SEQUENCE [LARGE SCALE GENOMIC DNA]</scope>
    <source>
        <strain evidence="2 3">YIM 93174</strain>
    </source>
</reference>
<evidence type="ECO:0000313" key="2">
    <source>
        <dbReference type="EMBL" id="MBE4909053.1"/>
    </source>
</evidence>
<name>A0ABR9QKM4_9BACI</name>